<feature type="region of interest" description="Disordered" evidence="7">
    <location>
        <begin position="226"/>
        <end position="245"/>
    </location>
</feature>
<dbReference type="AlphaFoldDB" id="A0AAW2DK55"/>
<dbReference type="InterPro" id="IPR006447">
    <property type="entry name" value="Myb_dom_plants"/>
</dbReference>
<name>A0AAW2DK55_9ROSI</name>
<proteinExistence type="predicted"/>
<evidence type="ECO:0000256" key="3">
    <source>
        <dbReference type="ARBA" id="ARBA00023015"/>
    </source>
</evidence>
<dbReference type="GO" id="GO:0003677">
    <property type="term" value="F:DNA binding"/>
    <property type="evidence" value="ECO:0007669"/>
    <property type="project" value="InterPro"/>
</dbReference>
<organism evidence="9 10">
    <name type="scientific">Lithocarpus litseifolius</name>
    <dbReference type="NCBI Taxonomy" id="425828"/>
    <lineage>
        <taxon>Eukaryota</taxon>
        <taxon>Viridiplantae</taxon>
        <taxon>Streptophyta</taxon>
        <taxon>Embryophyta</taxon>
        <taxon>Tracheophyta</taxon>
        <taxon>Spermatophyta</taxon>
        <taxon>Magnoliopsida</taxon>
        <taxon>eudicotyledons</taxon>
        <taxon>Gunneridae</taxon>
        <taxon>Pentapetalae</taxon>
        <taxon>rosids</taxon>
        <taxon>fabids</taxon>
        <taxon>Fagales</taxon>
        <taxon>Fagaceae</taxon>
        <taxon>Lithocarpus</taxon>
    </lineage>
</organism>
<feature type="domain" description="Response regulatory" evidence="8">
    <location>
        <begin position="434"/>
        <end position="550"/>
    </location>
</feature>
<reference evidence="9 10" key="1">
    <citation type="submission" date="2024-01" db="EMBL/GenBank/DDBJ databases">
        <title>A telomere-to-telomere, gap-free genome of sweet tea (Lithocarpus litseifolius).</title>
        <authorList>
            <person name="Zhou J."/>
        </authorList>
    </citation>
    <scope>NUCLEOTIDE SEQUENCE [LARGE SCALE GENOMIC DNA]</scope>
    <source>
        <strain evidence="9">Zhou-2022a</strain>
        <tissue evidence="9">Leaf</tissue>
    </source>
</reference>
<evidence type="ECO:0000256" key="4">
    <source>
        <dbReference type="ARBA" id="ARBA00023163"/>
    </source>
</evidence>
<dbReference type="SUPFAM" id="SSF52172">
    <property type="entry name" value="CheY-like"/>
    <property type="match status" value="2"/>
</dbReference>
<comment type="caution">
    <text evidence="6">Lacks conserved residue(s) required for the propagation of feature annotation.</text>
</comment>
<dbReference type="InterPro" id="IPR009057">
    <property type="entry name" value="Homeodomain-like_sf"/>
</dbReference>
<keyword evidence="3" id="KW-0805">Transcription regulation</keyword>
<evidence type="ECO:0000256" key="5">
    <source>
        <dbReference type="ARBA" id="ARBA00023242"/>
    </source>
</evidence>
<evidence type="ECO:0000256" key="1">
    <source>
        <dbReference type="ARBA" id="ARBA00004123"/>
    </source>
</evidence>
<feature type="region of interest" description="Disordered" evidence="7">
    <location>
        <begin position="377"/>
        <end position="400"/>
    </location>
</feature>
<dbReference type="GO" id="GO:0009736">
    <property type="term" value="P:cytokinin-activated signaling pathway"/>
    <property type="evidence" value="ECO:0007669"/>
    <property type="project" value="InterPro"/>
</dbReference>
<dbReference type="Proteomes" id="UP001459277">
    <property type="component" value="Unassembled WGS sequence"/>
</dbReference>
<feature type="domain" description="Response regulatory" evidence="8">
    <location>
        <begin position="26"/>
        <end position="142"/>
    </location>
</feature>
<dbReference type="Gene3D" id="3.40.50.2300">
    <property type="match status" value="2"/>
</dbReference>
<comment type="subcellular location">
    <subcellularLocation>
        <location evidence="1">Nucleus</location>
    </subcellularLocation>
</comment>
<evidence type="ECO:0000313" key="9">
    <source>
        <dbReference type="EMBL" id="KAL0010048.1"/>
    </source>
</evidence>
<dbReference type="PANTHER" id="PTHR43874:SF67">
    <property type="entry name" value="TWO-COMPONENT RESPONSE REGULATOR ARR2"/>
    <property type="match status" value="1"/>
</dbReference>
<keyword evidence="5" id="KW-0539">Nucleus</keyword>
<dbReference type="InterPro" id="IPR011006">
    <property type="entry name" value="CheY-like_superfamily"/>
</dbReference>
<dbReference type="SMART" id="SM00448">
    <property type="entry name" value="REC"/>
    <property type="match status" value="2"/>
</dbReference>
<dbReference type="InterPro" id="IPR001789">
    <property type="entry name" value="Sig_transdc_resp-reg_receiver"/>
</dbReference>
<evidence type="ECO:0000256" key="2">
    <source>
        <dbReference type="ARBA" id="ARBA00023012"/>
    </source>
</evidence>
<evidence type="ECO:0000256" key="7">
    <source>
        <dbReference type="SAM" id="MobiDB-lite"/>
    </source>
</evidence>
<dbReference type="Gene3D" id="1.10.10.60">
    <property type="entry name" value="Homeodomain-like"/>
    <property type="match status" value="2"/>
</dbReference>
<protein>
    <recommendedName>
        <fullName evidence="8">Response regulatory domain-containing protein</fullName>
    </recommendedName>
</protein>
<dbReference type="Pfam" id="PF00072">
    <property type="entry name" value="Response_reg"/>
    <property type="match status" value="2"/>
</dbReference>
<dbReference type="InterPro" id="IPR045279">
    <property type="entry name" value="ARR-like"/>
</dbReference>
<dbReference type="SUPFAM" id="SSF46689">
    <property type="entry name" value="Homeodomain-like"/>
    <property type="match status" value="1"/>
</dbReference>
<dbReference type="EMBL" id="JAZDWU010000002">
    <property type="protein sequence ID" value="KAL0010048.1"/>
    <property type="molecule type" value="Genomic_DNA"/>
</dbReference>
<gene>
    <name evidence="9" type="ORF">SO802_005156</name>
</gene>
<evidence type="ECO:0000256" key="6">
    <source>
        <dbReference type="PROSITE-ProRule" id="PRU00169"/>
    </source>
</evidence>
<dbReference type="NCBIfam" id="TIGR01557">
    <property type="entry name" value="myb_SHAQKYF"/>
    <property type="match status" value="1"/>
</dbReference>
<dbReference type="PROSITE" id="PS50110">
    <property type="entry name" value="RESPONSE_REGULATORY"/>
    <property type="match status" value="2"/>
</dbReference>
<accession>A0AAW2DK55</accession>
<sequence>MDRKSKGKAVLTESETGLNYSPVGLSILVVDHDHQSLQEVVTNLRKCKHQYKVTECNQVEEALTLLRMDISIFDIIITEQRLPGISEFELLRIGRERGLPVVVTSEEDGVDTIQRCLDYGACAYLEKPIPMRDLNMVWTHVYSSRKNKLAQVQKPANDMSRAKKCRMSWKMDIQEKFVESVQEMGIDKATPKKVLERMKTKGVRNVSRDQVSSHLQKHRLKLQKQPPPLHMQGYKDKNGTSSGHVESRYEMEHPPMTLLNGFLNTQDPNLLDILSQQQRAPAATKNTYGFQNLPLPVEANFCTIEGSTICANQNYTLMTQMAQAPLSEQICNQLTGRQPFIYHLPNDVPANVLDNEVGLPNFNTLQGGISRDPGLFSNNTHLPSSSEDFEEEEGKEERSSRVKFNKATVVLIRKMKSVLEKSDNTSSECPAGMRVLIVDGNKESLHLLETMLKQCDYEVTKCNRGKDALNLLKNSRSNTFDIILTERCLPDLDEITLLGKLSKATDLPVIIMSEVGDNSTMVYSIKYGACYYLVKPIQMDELKKIWIHVLKHRIKATPNKILNRMKAQGVQNLTREHVSSYLHKYRKKQLSGNDEVLNTKQLELSNIGTQAVGNVAFRDRSSITEGSTIYGNRSDTFMAENAAAMGGKGPTYFPAIELSNHDNFLGDNPGDSAGINLDQLDDILVDYDANI</sequence>
<dbReference type="GO" id="GO:0005634">
    <property type="term" value="C:nucleus"/>
    <property type="evidence" value="ECO:0007669"/>
    <property type="project" value="UniProtKB-SubCell"/>
</dbReference>
<evidence type="ECO:0000259" key="8">
    <source>
        <dbReference type="PROSITE" id="PS50110"/>
    </source>
</evidence>
<comment type="caution">
    <text evidence="9">The sequence shown here is derived from an EMBL/GenBank/DDBJ whole genome shotgun (WGS) entry which is preliminary data.</text>
</comment>
<evidence type="ECO:0000313" key="10">
    <source>
        <dbReference type="Proteomes" id="UP001459277"/>
    </source>
</evidence>
<keyword evidence="10" id="KW-1185">Reference proteome</keyword>
<keyword evidence="4" id="KW-0804">Transcription</keyword>
<dbReference type="GO" id="GO:0000160">
    <property type="term" value="P:phosphorelay signal transduction system"/>
    <property type="evidence" value="ECO:0007669"/>
    <property type="project" value="UniProtKB-KW"/>
</dbReference>
<dbReference type="PANTHER" id="PTHR43874">
    <property type="entry name" value="TWO-COMPONENT RESPONSE REGULATOR"/>
    <property type="match status" value="1"/>
</dbReference>
<keyword evidence="2" id="KW-0902">Two-component regulatory system</keyword>